<evidence type="ECO:0000313" key="2">
    <source>
        <dbReference type="Proteomes" id="UP000308197"/>
    </source>
</evidence>
<dbReference type="Proteomes" id="UP000308197">
    <property type="component" value="Unassembled WGS sequence"/>
</dbReference>
<evidence type="ECO:0000313" key="1">
    <source>
        <dbReference type="EMBL" id="TFK83360.1"/>
    </source>
</evidence>
<reference evidence="1 2" key="1">
    <citation type="journal article" date="2019" name="Nat. Ecol. Evol.">
        <title>Megaphylogeny resolves global patterns of mushroom evolution.</title>
        <authorList>
            <person name="Varga T."/>
            <person name="Krizsan K."/>
            <person name="Foldi C."/>
            <person name="Dima B."/>
            <person name="Sanchez-Garcia M."/>
            <person name="Sanchez-Ramirez S."/>
            <person name="Szollosi G.J."/>
            <person name="Szarkandi J.G."/>
            <person name="Papp V."/>
            <person name="Albert L."/>
            <person name="Andreopoulos W."/>
            <person name="Angelini C."/>
            <person name="Antonin V."/>
            <person name="Barry K.W."/>
            <person name="Bougher N.L."/>
            <person name="Buchanan P."/>
            <person name="Buyck B."/>
            <person name="Bense V."/>
            <person name="Catcheside P."/>
            <person name="Chovatia M."/>
            <person name="Cooper J."/>
            <person name="Damon W."/>
            <person name="Desjardin D."/>
            <person name="Finy P."/>
            <person name="Geml J."/>
            <person name="Haridas S."/>
            <person name="Hughes K."/>
            <person name="Justo A."/>
            <person name="Karasinski D."/>
            <person name="Kautmanova I."/>
            <person name="Kiss B."/>
            <person name="Kocsube S."/>
            <person name="Kotiranta H."/>
            <person name="LaButti K.M."/>
            <person name="Lechner B.E."/>
            <person name="Liimatainen K."/>
            <person name="Lipzen A."/>
            <person name="Lukacs Z."/>
            <person name="Mihaltcheva S."/>
            <person name="Morgado L.N."/>
            <person name="Niskanen T."/>
            <person name="Noordeloos M.E."/>
            <person name="Ohm R.A."/>
            <person name="Ortiz-Santana B."/>
            <person name="Ovrebo C."/>
            <person name="Racz N."/>
            <person name="Riley R."/>
            <person name="Savchenko A."/>
            <person name="Shiryaev A."/>
            <person name="Soop K."/>
            <person name="Spirin V."/>
            <person name="Szebenyi C."/>
            <person name="Tomsovsky M."/>
            <person name="Tulloss R.E."/>
            <person name="Uehling J."/>
            <person name="Grigoriev I.V."/>
            <person name="Vagvolgyi C."/>
            <person name="Papp T."/>
            <person name="Martin F.M."/>
            <person name="Miettinen O."/>
            <person name="Hibbett D.S."/>
            <person name="Nagy L.G."/>
        </authorList>
    </citation>
    <scope>NUCLEOTIDE SEQUENCE [LARGE SCALE GENOMIC DNA]</scope>
    <source>
        <strain evidence="1 2">HHB13444</strain>
    </source>
</reference>
<keyword evidence="2" id="KW-1185">Reference proteome</keyword>
<dbReference type="InParanoid" id="A0A5C3P506"/>
<gene>
    <name evidence="1" type="ORF">K466DRAFT_264769</name>
</gene>
<organism evidence="1 2">
    <name type="scientific">Polyporus arcularius HHB13444</name>
    <dbReference type="NCBI Taxonomy" id="1314778"/>
    <lineage>
        <taxon>Eukaryota</taxon>
        <taxon>Fungi</taxon>
        <taxon>Dikarya</taxon>
        <taxon>Basidiomycota</taxon>
        <taxon>Agaricomycotina</taxon>
        <taxon>Agaricomycetes</taxon>
        <taxon>Polyporales</taxon>
        <taxon>Polyporaceae</taxon>
        <taxon>Polyporus</taxon>
    </lineage>
</organism>
<proteinExistence type="predicted"/>
<accession>A0A5C3P506</accession>
<dbReference type="EMBL" id="ML211399">
    <property type="protein sequence ID" value="TFK83360.1"/>
    <property type="molecule type" value="Genomic_DNA"/>
</dbReference>
<dbReference type="AlphaFoldDB" id="A0A5C3P506"/>
<name>A0A5C3P506_9APHY</name>
<protein>
    <submittedName>
        <fullName evidence="1">Uncharacterized protein</fullName>
    </submittedName>
</protein>
<sequence length="169" mass="19494">MRRRLSQSSLPKTGACTWEPHVRATAKSSLKGDVSLKGQRGAYGWRKDRLGPHERASLGRDSKDERWLFCTRQQWRTLRPSQPVRLICTCTRLAAASRRSELSREDPRWEATIGGQDCIRLLENIRSYAPYPLPDTYMLTMEDYGDPPCGGGELRTMQFYRARPHKRVL</sequence>